<evidence type="ECO:0000313" key="2">
    <source>
        <dbReference type="EMBL" id="TKT89743.1"/>
    </source>
</evidence>
<keyword evidence="3" id="KW-1185">Reference proteome</keyword>
<feature type="transmembrane region" description="Helical" evidence="1">
    <location>
        <begin position="89"/>
        <end position="110"/>
    </location>
</feature>
<evidence type="ECO:0000256" key="1">
    <source>
        <dbReference type="SAM" id="Phobius"/>
    </source>
</evidence>
<keyword evidence="1" id="KW-1133">Transmembrane helix</keyword>
<keyword evidence="1" id="KW-0812">Transmembrane</keyword>
<dbReference type="AlphaFoldDB" id="A0A4V6BLA6"/>
<sequence length="407" mass="47321">MFRKLNPKYYLLMLWLFHGILILFLAYINPNHYTTIDSQYYLESARNILEGRSYTILEGSQYKWNGTFPIGYPAAIAIVSFFTKTNVLWASKIVNIGATGTWFFILNLWFGKTKSVLIGCILLLGPFLKLWAHTWSEPLFLVILFCWVYHMHQLTNSSELSISRLSSVLALGFLLMLVRYAGIFIIPLSLVYCFYYLWKGENKKSLAAMLISIFWSAGFIFYLVLNYQNSGELFGDSRFDGNIRITENIASFTKGLINEISLFGNFTFHSFNIFSLVGICFRIFMIVLVVRKMRLKFTATNWVKLNFIVAFFYLIFLFVLRIFSHFDEPGYRLLSPFTFLILCGLVSGISDKQMTVRLKNLLIVFIVISWMGVIPKNCLTEKFHILLHKRESILLNRVTLFKTFKKS</sequence>
<evidence type="ECO:0000313" key="3">
    <source>
        <dbReference type="Proteomes" id="UP000304900"/>
    </source>
</evidence>
<gene>
    <name evidence="2" type="ORF">FDK13_23110</name>
</gene>
<evidence type="ECO:0008006" key="4">
    <source>
        <dbReference type="Google" id="ProtNLM"/>
    </source>
</evidence>
<feature type="transmembrane region" description="Helical" evidence="1">
    <location>
        <begin position="271"/>
        <end position="290"/>
    </location>
</feature>
<dbReference type="OrthoDB" id="9123883at2"/>
<organism evidence="2 3">
    <name type="scientific">Dyadobacter frigoris</name>
    <dbReference type="NCBI Taxonomy" id="2576211"/>
    <lineage>
        <taxon>Bacteria</taxon>
        <taxon>Pseudomonadati</taxon>
        <taxon>Bacteroidota</taxon>
        <taxon>Cytophagia</taxon>
        <taxon>Cytophagales</taxon>
        <taxon>Spirosomataceae</taxon>
        <taxon>Dyadobacter</taxon>
    </lineage>
</organism>
<dbReference type="Proteomes" id="UP000304900">
    <property type="component" value="Unassembled WGS sequence"/>
</dbReference>
<protein>
    <recommendedName>
        <fullName evidence="4">Glycosyltransferase RgtA/B/C/D-like domain-containing protein</fullName>
    </recommendedName>
</protein>
<feature type="transmembrane region" description="Helical" evidence="1">
    <location>
        <begin position="205"/>
        <end position="225"/>
    </location>
</feature>
<reference evidence="2 3" key="1">
    <citation type="submission" date="2019-05" db="EMBL/GenBank/DDBJ databases">
        <title>Dyadobacter AR-3-8 sp. nov., isolated from arctic soil.</title>
        <authorList>
            <person name="Chaudhary D.K."/>
        </authorList>
    </citation>
    <scope>NUCLEOTIDE SEQUENCE [LARGE SCALE GENOMIC DNA]</scope>
    <source>
        <strain evidence="2 3">AR-3-8</strain>
    </source>
</reference>
<accession>A0A4V6BLA6</accession>
<name>A0A4V6BLA6_9BACT</name>
<feature type="transmembrane region" description="Helical" evidence="1">
    <location>
        <begin position="356"/>
        <end position="374"/>
    </location>
</feature>
<dbReference type="RefSeq" id="WP_137342375.1">
    <property type="nucleotide sequence ID" value="NZ_BSQH01000009.1"/>
</dbReference>
<feature type="transmembrane region" description="Helical" evidence="1">
    <location>
        <begin position="170"/>
        <end position="198"/>
    </location>
</feature>
<feature type="transmembrane region" description="Helical" evidence="1">
    <location>
        <begin position="302"/>
        <end position="324"/>
    </location>
</feature>
<feature type="transmembrane region" description="Helical" evidence="1">
    <location>
        <begin position="9"/>
        <end position="28"/>
    </location>
</feature>
<feature type="transmembrane region" description="Helical" evidence="1">
    <location>
        <begin position="330"/>
        <end position="349"/>
    </location>
</feature>
<proteinExistence type="predicted"/>
<comment type="caution">
    <text evidence="2">The sequence shown here is derived from an EMBL/GenBank/DDBJ whole genome shotgun (WGS) entry which is preliminary data.</text>
</comment>
<dbReference type="EMBL" id="SZVO01000011">
    <property type="protein sequence ID" value="TKT89743.1"/>
    <property type="molecule type" value="Genomic_DNA"/>
</dbReference>
<keyword evidence="1" id="KW-0472">Membrane</keyword>